<reference evidence="2" key="1">
    <citation type="journal article" date="2019" name="Int. J. Syst. Evol. Microbiol.">
        <title>The Global Catalogue of Microorganisms (GCM) 10K type strain sequencing project: providing services to taxonomists for standard genome sequencing and annotation.</title>
        <authorList>
            <consortium name="The Broad Institute Genomics Platform"/>
            <consortium name="The Broad Institute Genome Sequencing Center for Infectious Disease"/>
            <person name="Wu L."/>
            <person name="Ma J."/>
        </authorList>
    </citation>
    <scope>NUCLEOTIDE SEQUENCE [LARGE SCALE GENOMIC DNA]</scope>
    <source>
        <strain evidence="2">CGMCC 4.7241</strain>
    </source>
</reference>
<evidence type="ECO:0000313" key="2">
    <source>
        <dbReference type="Proteomes" id="UP001595699"/>
    </source>
</evidence>
<sequence length="96" mass="10612">MRDAVAEDSTVEDRPATEVARAILEDWIIDNPSRLVGGGRVTVFDKDPFDQAPEESARVRVTIFYGTLDERAAQPSATAYLLSDPDLQDPHGWVNP</sequence>
<proteinExistence type="predicted"/>
<keyword evidence="2" id="KW-1185">Reference proteome</keyword>
<dbReference type="EMBL" id="JBHRZH010000023">
    <property type="protein sequence ID" value="MFC3764232.1"/>
    <property type="molecule type" value="Genomic_DNA"/>
</dbReference>
<organism evidence="1 2">
    <name type="scientific">Tenggerimyces flavus</name>
    <dbReference type="NCBI Taxonomy" id="1708749"/>
    <lineage>
        <taxon>Bacteria</taxon>
        <taxon>Bacillati</taxon>
        <taxon>Actinomycetota</taxon>
        <taxon>Actinomycetes</taxon>
        <taxon>Propionibacteriales</taxon>
        <taxon>Nocardioidaceae</taxon>
        <taxon>Tenggerimyces</taxon>
    </lineage>
</organism>
<protein>
    <submittedName>
        <fullName evidence="1">Uncharacterized protein</fullName>
    </submittedName>
</protein>
<name>A0ABV7YHZ1_9ACTN</name>
<dbReference type="Proteomes" id="UP001595699">
    <property type="component" value="Unassembled WGS sequence"/>
</dbReference>
<gene>
    <name evidence="1" type="ORF">ACFOUW_25580</name>
</gene>
<evidence type="ECO:0000313" key="1">
    <source>
        <dbReference type="EMBL" id="MFC3764232.1"/>
    </source>
</evidence>
<dbReference type="RefSeq" id="WP_205115040.1">
    <property type="nucleotide sequence ID" value="NZ_JAFBCM010000001.1"/>
</dbReference>
<accession>A0ABV7YHZ1</accession>
<comment type="caution">
    <text evidence="1">The sequence shown here is derived from an EMBL/GenBank/DDBJ whole genome shotgun (WGS) entry which is preliminary data.</text>
</comment>